<accession>A0A1I7EN97</accession>
<dbReference type="Proteomes" id="UP000674425">
    <property type="component" value="Unassembled WGS sequence"/>
</dbReference>
<evidence type="ECO:0000313" key="1">
    <source>
        <dbReference type="EMBL" id="CAE6826925.1"/>
    </source>
</evidence>
<gene>
    <name evidence="1" type="ORF">R69658_06115</name>
    <name evidence="2" type="ORF">SAMN05192563_103579</name>
</gene>
<keyword evidence="4" id="KW-1185">Reference proteome</keyword>
<name>A0A1I7EN97_9BURK</name>
<sequence>MSMRAAQMPVERVLAAHKVSDYVIAPFKAVLRECVV</sequence>
<protein>
    <submittedName>
        <fullName evidence="2">Uncharacterized protein</fullName>
    </submittedName>
</protein>
<organism evidence="2 3">
    <name type="scientific">Paraburkholderia aspalathi</name>
    <dbReference type="NCBI Taxonomy" id="1324617"/>
    <lineage>
        <taxon>Bacteria</taxon>
        <taxon>Pseudomonadati</taxon>
        <taxon>Pseudomonadota</taxon>
        <taxon>Betaproteobacteria</taxon>
        <taxon>Burkholderiales</taxon>
        <taxon>Burkholderiaceae</taxon>
        <taxon>Paraburkholderia</taxon>
    </lineage>
</organism>
<evidence type="ECO:0000313" key="2">
    <source>
        <dbReference type="EMBL" id="SFU25381.1"/>
    </source>
</evidence>
<dbReference type="EMBL" id="FPBH01000035">
    <property type="protein sequence ID" value="SFU25381.1"/>
    <property type="molecule type" value="Genomic_DNA"/>
</dbReference>
<evidence type="ECO:0000313" key="4">
    <source>
        <dbReference type="Proteomes" id="UP000674425"/>
    </source>
</evidence>
<dbReference type="AlphaFoldDB" id="A0A1I7EN97"/>
<reference evidence="2 3" key="1">
    <citation type="submission" date="2016-10" db="EMBL/GenBank/DDBJ databases">
        <authorList>
            <person name="de Groot N.N."/>
        </authorList>
    </citation>
    <scope>NUCLEOTIDE SEQUENCE [LARGE SCALE GENOMIC DNA]</scope>
    <source>
        <strain evidence="2 3">LMG 27731</strain>
    </source>
</reference>
<evidence type="ECO:0000313" key="3">
    <source>
        <dbReference type="Proteomes" id="UP000198844"/>
    </source>
</evidence>
<dbReference type="Proteomes" id="UP000198844">
    <property type="component" value="Unassembled WGS sequence"/>
</dbReference>
<proteinExistence type="predicted"/>
<dbReference type="EMBL" id="CAJNAU010000079">
    <property type="protein sequence ID" value="CAE6826925.1"/>
    <property type="molecule type" value="Genomic_DNA"/>
</dbReference>
<reference evidence="1 4" key="2">
    <citation type="submission" date="2021-02" db="EMBL/GenBank/DDBJ databases">
        <authorList>
            <person name="Vanwijnsberghe S."/>
        </authorList>
    </citation>
    <scope>NUCLEOTIDE SEQUENCE [LARGE SCALE GENOMIC DNA]</scope>
    <source>
        <strain evidence="1 4">R-69658</strain>
    </source>
</reference>